<keyword evidence="3" id="KW-1003">Cell membrane</keyword>
<dbReference type="Pfam" id="PF04239">
    <property type="entry name" value="DUF421"/>
    <property type="match status" value="1"/>
</dbReference>
<accession>A0A229P410</accession>
<evidence type="ECO:0008006" key="12">
    <source>
        <dbReference type="Google" id="ProtNLM"/>
    </source>
</evidence>
<dbReference type="InterPro" id="IPR048454">
    <property type="entry name" value="YetF_N"/>
</dbReference>
<keyword evidence="5 7" id="KW-1133">Transmembrane helix</keyword>
<protein>
    <recommendedName>
        <fullName evidence="12">DUF421 domain-containing protein</fullName>
    </recommendedName>
</protein>
<gene>
    <name evidence="10" type="ORF">CGZ75_10215</name>
</gene>
<evidence type="ECO:0000256" key="5">
    <source>
        <dbReference type="ARBA" id="ARBA00022989"/>
    </source>
</evidence>
<evidence type="ECO:0000256" key="1">
    <source>
        <dbReference type="ARBA" id="ARBA00004651"/>
    </source>
</evidence>
<feature type="transmembrane region" description="Helical" evidence="7">
    <location>
        <begin position="62"/>
        <end position="80"/>
    </location>
</feature>
<dbReference type="InterPro" id="IPR007353">
    <property type="entry name" value="DUF421"/>
</dbReference>
<evidence type="ECO:0000256" key="6">
    <source>
        <dbReference type="ARBA" id="ARBA00023136"/>
    </source>
</evidence>
<sequence length="234" mass="26609">MTYTEILLRSILAVTILLLIPRILGKQTVTNMTFHDFVTTITLGSIAANLTFNISLKFTYELTALVLITSLSFLLSVAALKSRKMRSWISGSPTVLIEGGKVLEDNMRKIRYTMDSLDQSLREEGVFNLEEVEYAVLENNGKVSILKKEGYQLATKQDIGLVGRAQSFPIELIMDGEIVDDNLERHGLTRNWLEHELSQRGKTLSDVFYAVRGTQQQLVFDYYKDDIYNPMDKE</sequence>
<dbReference type="PANTHER" id="PTHR34582">
    <property type="entry name" value="UPF0702 TRANSMEMBRANE PROTEIN YCAP"/>
    <property type="match status" value="1"/>
</dbReference>
<evidence type="ECO:0000313" key="10">
    <source>
        <dbReference type="EMBL" id="OXM16982.1"/>
    </source>
</evidence>
<comment type="subcellular location">
    <subcellularLocation>
        <location evidence="1">Cell membrane</location>
        <topology evidence="1">Multi-pass membrane protein</topology>
    </subcellularLocation>
</comment>
<keyword evidence="6 7" id="KW-0472">Membrane</keyword>
<organism evidence="10 11">
    <name type="scientific">Paenibacillus herberti</name>
    <dbReference type="NCBI Taxonomy" id="1619309"/>
    <lineage>
        <taxon>Bacteria</taxon>
        <taxon>Bacillati</taxon>
        <taxon>Bacillota</taxon>
        <taxon>Bacilli</taxon>
        <taxon>Bacillales</taxon>
        <taxon>Paenibacillaceae</taxon>
        <taxon>Paenibacillus</taxon>
    </lineage>
</organism>
<proteinExistence type="inferred from homology"/>
<evidence type="ECO:0000256" key="7">
    <source>
        <dbReference type="SAM" id="Phobius"/>
    </source>
</evidence>
<evidence type="ECO:0000259" key="8">
    <source>
        <dbReference type="Pfam" id="PF04239"/>
    </source>
</evidence>
<dbReference type="PANTHER" id="PTHR34582:SF7">
    <property type="entry name" value="UPF0702 TRANSMEMBRANE PROTEIN YDFS"/>
    <property type="match status" value="1"/>
</dbReference>
<dbReference type="Proteomes" id="UP000215145">
    <property type="component" value="Unassembled WGS sequence"/>
</dbReference>
<evidence type="ECO:0000256" key="3">
    <source>
        <dbReference type="ARBA" id="ARBA00022475"/>
    </source>
</evidence>
<dbReference type="EMBL" id="NMUQ01000001">
    <property type="protein sequence ID" value="OXM16982.1"/>
    <property type="molecule type" value="Genomic_DNA"/>
</dbReference>
<dbReference type="GO" id="GO:0005886">
    <property type="term" value="C:plasma membrane"/>
    <property type="evidence" value="ECO:0007669"/>
    <property type="project" value="UniProtKB-SubCell"/>
</dbReference>
<reference evidence="10 11" key="1">
    <citation type="submission" date="2017-07" db="EMBL/GenBank/DDBJ databases">
        <title>Paenibacillus herberti R33 genome sequencing and assembly.</title>
        <authorList>
            <person name="Su W."/>
        </authorList>
    </citation>
    <scope>NUCLEOTIDE SEQUENCE [LARGE SCALE GENOMIC DNA]</scope>
    <source>
        <strain evidence="10 11">R33</strain>
    </source>
</reference>
<evidence type="ECO:0000313" key="11">
    <source>
        <dbReference type="Proteomes" id="UP000215145"/>
    </source>
</evidence>
<name>A0A229P410_9BACL</name>
<evidence type="ECO:0000256" key="4">
    <source>
        <dbReference type="ARBA" id="ARBA00022692"/>
    </source>
</evidence>
<keyword evidence="11" id="KW-1185">Reference proteome</keyword>
<dbReference type="AlphaFoldDB" id="A0A229P410"/>
<keyword evidence="4 7" id="KW-0812">Transmembrane</keyword>
<feature type="domain" description="YetF C-terminal" evidence="8">
    <location>
        <begin position="81"/>
        <end position="210"/>
    </location>
</feature>
<feature type="transmembrane region" description="Helical" evidence="7">
    <location>
        <begin position="6"/>
        <end position="25"/>
    </location>
</feature>
<feature type="domain" description="YetF-like N-terminal transmembrane" evidence="9">
    <location>
        <begin position="3"/>
        <end position="75"/>
    </location>
</feature>
<dbReference type="Gene3D" id="3.30.240.20">
    <property type="entry name" value="bsu07140 like domains"/>
    <property type="match status" value="2"/>
</dbReference>
<comment type="similarity">
    <text evidence="2">Belongs to the UPF0702 family.</text>
</comment>
<comment type="caution">
    <text evidence="10">The sequence shown here is derived from an EMBL/GenBank/DDBJ whole genome shotgun (WGS) entry which is preliminary data.</text>
</comment>
<dbReference type="Pfam" id="PF20730">
    <property type="entry name" value="YetF_N"/>
    <property type="match status" value="1"/>
</dbReference>
<dbReference type="InterPro" id="IPR023090">
    <property type="entry name" value="UPF0702_alpha/beta_dom_sf"/>
</dbReference>
<dbReference type="OrthoDB" id="9778331at2"/>
<evidence type="ECO:0000259" key="9">
    <source>
        <dbReference type="Pfam" id="PF20730"/>
    </source>
</evidence>
<evidence type="ECO:0000256" key="2">
    <source>
        <dbReference type="ARBA" id="ARBA00006448"/>
    </source>
</evidence>